<evidence type="ECO:0000313" key="12">
    <source>
        <dbReference type="Proteomes" id="UP001241758"/>
    </source>
</evidence>
<dbReference type="Pfam" id="PF01590">
    <property type="entry name" value="GAF"/>
    <property type="match status" value="1"/>
</dbReference>
<evidence type="ECO:0000256" key="3">
    <source>
        <dbReference type="ARBA" id="ARBA00012438"/>
    </source>
</evidence>
<protein>
    <recommendedName>
        <fullName evidence="8">Sensor-like histidine kinase SenX3</fullName>
        <ecNumber evidence="3">2.7.13.3</ecNumber>
    </recommendedName>
</protein>
<dbReference type="Gene3D" id="3.30.450.40">
    <property type="match status" value="1"/>
</dbReference>
<dbReference type="CDD" id="cd00082">
    <property type="entry name" value="HisKA"/>
    <property type="match status" value="1"/>
</dbReference>
<dbReference type="InterPro" id="IPR036890">
    <property type="entry name" value="HATPase_C_sf"/>
</dbReference>
<gene>
    <name evidence="11" type="ORF">QLQ12_01975</name>
</gene>
<dbReference type="InterPro" id="IPR050351">
    <property type="entry name" value="BphY/WalK/GraS-like"/>
</dbReference>
<name>A0ABT6WC98_9ACTN</name>
<keyword evidence="9" id="KW-0175">Coiled coil</keyword>
<dbReference type="SMART" id="SM00387">
    <property type="entry name" value="HATPase_c"/>
    <property type="match status" value="1"/>
</dbReference>
<dbReference type="SUPFAM" id="SSF55874">
    <property type="entry name" value="ATPase domain of HSP90 chaperone/DNA topoisomerase II/histidine kinase"/>
    <property type="match status" value="1"/>
</dbReference>
<dbReference type="PRINTS" id="PR00344">
    <property type="entry name" value="BCTRLSENSOR"/>
</dbReference>
<comment type="subcellular location">
    <subcellularLocation>
        <location evidence="2">Cell membrane</location>
    </subcellularLocation>
</comment>
<evidence type="ECO:0000259" key="10">
    <source>
        <dbReference type="PROSITE" id="PS50109"/>
    </source>
</evidence>
<dbReference type="InterPro" id="IPR029016">
    <property type="entry name" value="GAF-like_dom_sf"/>
</dbReference>
<evidence type="ECO:0000256" key="8">
    <source>
        <dbReference type="ARBA" id="ARBA00039401"/>
    </source>
</evidence>
<dbReference type="InterPro" id="IPR005467">
    <property type="entry name" value="His_kinase_dom"/>
</dbReference>
<dbReference type="SUPFAM" id="SSF55781">
    <property type="entry name" value="GAF domain-like"/>
    <property type="match status" value="1"/>
</dbReference>
<evidence type="ECO:0000313" key="11">
    <source>
        <dbReference type="EMBL" id="MDI6097369.1"/>
    </source>
</evidence>
<keyword evidence="6 11" id="KW-0418">Kinase</keyword>
<keyword evidence="7" id="KW-0902">Two-component regulatory system</keyword>
<keyword evidence="12" id="KW-1185">Reference proteome</keyword>
<evidence type="ECO:0000256" key="4">
    <source>
        <dbReference type="ARBA" id="ARBA00022553"/>
    </source>
</evidence>
<dbReference type="InterPro" id="IPR036097">
    <property type="entry name" value="HisK_dim/P_sf"/>
</dbReference>
<evidence type="ECO:0000256" key="7">
    <source>
        <dbReference type="ARBA" id="ARBA00023012"/>
    </source>
</evidence>
<dbReference type="Gene3D" id="3.30.565.10">
    <property type="entry name" value="Histidine kinase-like ATPase, C-terminal domain"/>
    <property type="match status" value="1"/>
</dbReference>
<dbReference type="PANTHER" id="PTHR42878">
    <property type="entry name" value="TWO-COMPONENT HISTIDINE KINASE"/>
    <property type="match status" value="1"/>
</dbReference>
<dbReference type="SUPFAM" id="SSF47384">
    <property type="entry name" value="Homodimeric domain of signal transducing histidine kinase"/>
    <property type="match status" value="1"/>
</dbReference>
<proteinExistence type="predicted"/>
<dbReference type="GO" id="GO:0016301">
    <property type="term" value="F:kinase activity"/>
    <property type="evidence" value="ECO:0007669"/>
    <property type="project" value="UniProtKB-KW"/>
</dbReference>
<dbReference type="PROSITE" id="PS50109">
    <property type="entry name" value="HIS_KIN"/>
    <property type="match status" value="1"/>
</dbReference>
<dbReference type="SMART" id="SM00388">
    <property type="entry name" value="HisKA"/>
    <property type="match status" value="1"/>
</dbReference>
<dbReference type="Gene3D" id="1.10.287.130">
    <property type="match status" value="1"/>
</dbReference>
<evidence type="ECO:0000256" key="6">
    <source>
        <dbReference type="ARBA" id="ARBA00022777"/>
    </source>
</evidence>
<comment type="caution">
    <text evidence="11">The sequence shown here is derived from an EMBL/GenBank/DDBJ whole genome shotgun (WGS) entry which is preliminary data.</text>
</comment>
<evidence type="ECO:0000256" key="5">
    <source>
        <dbReference type="ARBA" id="ARBA00022679"/>
    </source>
</evidence>
<organism evidence="11 12">
    <name type="scientific">Actinoplanes sandaracinus</name>
    <dbReference type="NCBI Taxonomy" id="3045177"/>
    <lineage>
        <taxon>Bacteria</taxon>
        <taxon>Bacillati</taxon>
        <taxon>Actinomycetota</taxon>
        <taxon>Actinomycetes</taxon>
        <taxon>Micromonosporales</taxon>
        <taxon>Micromonosporaceae</taxon>
        <taxon>Actinoplanes</taxon>
    </lineage>
</organism>
<comment type="catalytic activity">
    <reaction evidence="1">
        <text>ATP + protein L-histidine = ADP + protein N-phospho-L-histidine.</text>
        <dbReference type="EC" id="2.7.13.3"/>
    </reaction>
</comment>
<dbReference type="InterPro" id="IPR003661">
    <property type="entry name" value="HisK_dim/P_dom"/>
</dbReference>
<dbReference type="RefSeq" id="WP_282756751.1">
    <property type="nucleotide sequence ID" value="NZ_JASCTH010000001.1"/>
</dbReference>
<feature type="coiled-coil region" evidence="9">
    <location>
        <begin position="168"/>
        <end position="195"/>
    </location>
</feature>
<keyword evidence="5" id="KW-0808">Transferase</keyword>
<sequence>MGTQTLIQPSGEGRGQERELTAELDAYAVLDGDDIPDLDAIVALAAHLCEVPTAMINVLTPDRQVQIAAVGYEKSVHRREDSLCAVTAVSPGPVMAADARTDPRFAENPFVTGVIDNVRFYAATQLRGRAGHVLGTLCLYDYQPRTLTPAQQTGFGDLATLVIDVLELRRRTRELVRLAAEREQTRQELDRAHEALAKFAGAVAHDLRSPLMTITGTASLLAEDAFDSDADTVVADVNTIARAAERLNLALTDLAVYAGIGTEKLHCPVALPGLMMQIVGELRQEISNAGASVEVGNLPAVESDPNHLRLLVRNLITNSLKFRDPQRACRIAVGGGETPDGWCLQICDNGIGIPAARRAEVLLPCVRLHRDIPGYGLGLAICSQIVRVHHGRIDITDTPGGGTTITISFSALAPAPDSVPPGPNPDRP</sequence>
<reference evidence="11 12" key="1">
    <citation type="submission" date="2023-05" db="EMBL/GenBank/DDBJ databases">
        <title>Actinoplanes sp. NEAU-A12 genome sequencing.</title>
        <authorList>
            <person name="Wang Z.-S."/>
        </authorList>
    </citation>
    <scope>NUCLEOTIDE SEQUENCE [LARGE SCALE GENOMIC DNA]</scope>
    <source>
        <strain evidence="11 12">NEAU-A12</strain>
    </source>
</reference>
<evidence type="ECO:0000256" key="2">
    <source>
        <dbReference type="ARBA" id="ARBA00004236"/>
    </source>
</evidence>
<dbReference type="InterPro" id="IPR003018">
    <property type="entry name" value="GAF"/>
</dbReference>
<dbReference type="PANTHER" id="PTHR42878:SF15">
    <property type="entry name" value="BACTERIOPHYTOCHROME"/>
    <property type="match status" value="1"/>
</dbReference>
<dbReference type="EC" id="2.7.13.3" evidence="3"/>
<dbReference type="InterPro" id="IPR003594">
    <property type="entry name" value="HATPase_dom"/>
</dbReference>
<dbReference type="Proteomes" id="UP001241758">
    <property type="component" value="Unassembled WGS sequence"/>
</dbReference>
<evidence type="ECO:0000256" key="1">
    <source>
        <dbReference type="ARBA" id="ARBA00000085"/>
    </source>
</evidence>
<dbReference type="Pfam" id="PF00512">
    <property type="entry name" value="HisKA"/>
    <property type="match status" value="1"/>
</dbReference>
<dbReference type="EMBL" id="JASCTH010000001">
    <property type="protein sequence ID" value="MDI6097369.1"/>
    <property type="molecule type" value="Genomic_DNA"/>
</dbReference>
<accession>A0ABT6WC98</accession>
<dbReference type="CDD" id="cd00075">
    <property type="entry name" value="HATPase"/>
    <property type="match status" value="1"/>
</dbReference>
<dbReference type="Pfam" id="PF02518">
    <property type="entry name" value="HATPase_c"/>
    <property type="match status" value="1"/>
</dbReference>
<evidence type="ECO:0000256" key="9">
    <source>
        <dbReference type="SAM" id="Coils"/>
    </source>
</evidence>
<keyword evidence="4" id="KW-0597">Phosphoprotein</keyword>
<dbReference type="InterPro" id="IPR004358">
    <property type="entry name" value="Sig_transdc_His_kin-like_C"/>
</dbReference>
<feature type="domain" description="Histidine kinase" evidence="10">
    <location>
        <begin position="202"/>
        <end position="413"/>
    </location>
</feature>